<keyword evidence="3" id="KW-1185">Reference proteome</keyword>
<evidence type="ECO:0000256" key="1">
    <source>
        <dbReference type="SAM" id="SignalP"/>
    </source>
</evidence>
<comment type="caution">
    <text evidence="2">The sequence shown here is derived from an EMBL/GenBank/DDBJ whole genome shotgun (WGS) entry which is preliminary data.</text>
</comment>
<keyword evidence="1" id="KW-0732">Signal</keyword>
<proteinExistence type="predicted"/>
<feature type="signal peptide" evidence="1">
    <location>
        <begin position="1"/>
        <end position="18"/>
    </location>
</feature>
<dbReference type="AlphaFoldDB" id="A0A6V6Z5A9"/>
<dbReference type="EMBL" id="CAIJDP010000079">
    <property type="protein sequence ID" value="CAD0006980.1"/>
    <property type="molecule type" value="Genomic_DNA"/>
</dbReference>
<dbReference type="Proteomes" id="UP000530060">
    <property type="component" value="Unassembled WGS sequence"/>
</dbReference>
<gene>
    <name evidence="2" type="ORF">FLAT13_03621</name>
</gene>
<sequence length="132" mass="15269">MKKLFIILLFLLAVNCFSQSDKDFKYIANDNDGAKIYITSQEKDGECLRFWISHIIPVRPVKNIQLKEIFFGGNRELMLVELNCTARTYNLIKVISYDLNGKVEKSDDVKIKHEKIYPGSFMDIIATEVCKL</sequence>
<organism evidence="2 3">
    <name type="scientific">Flavobacterium salmonis</name>
    <dbReference type="NCBI Taxonomy" id="2654844"/>
    <lineage>
        <taxon>Bacteria</taxon>
        <taxon>Pseudomonadati</taxon>
        <taxon>Bacteroidota</taxon>
        <taxon>Flavobacteriia</taxon>
        <taxon>Flavobacteriales</taxon>
        <taxon>Flavobacteriaceae</taxon>
        <taxon>Flavobacterium</taxon>
    </lineage>
</organism>
<feature type="chain" id="PRO_5028376056" evidence="1">
    <location>
        <begin position="19"/>
        <end position="132"/>
    </location>
</feature>
<protein>
    <submittedName>
        <fullName evidence="2">Uncharacterized protein</fullName>
    </submittedName>
</protein>
<accession>A0A6V6Z5A9</accession>
<reference evidence="2 3" key="1">
    <citation type="submission" date="2020-06" db="EMBL/GenBank/DDBJ databases">
        <authorList>
            <person name="Criscuolo A."/>
        </authorList>
    </citation>
    <scope>NUCLEOTIDE SEQUENCE [LARGE SCALE GENOMIC DNA]</scope>
    <source>
        <strain evidence="3">CIP 111411</strain>
    </source>
</reference>
<name>A0A6V6Z5A9_9FLAO</name>
<dbReference type="RefSeq" id="WP_180909861.1">
    <property type="nucleotide sequence ID" value="NZ_CAIJDP010000079.1"/>
</dbReference>
<evidence type="ECO:0000313" key="2">
    <source>
        <dbReference type="EMBL" id="CAD0006980.1"/>
    </source>
</evidence>
<evidence type="ECO:0000313" key="3">
    <source>
        <dbReference type="Proteomes" id="UP000530060"/>
    </source>
</evidence>